<evidence type="ECO:0000256" key="5">
    <source>
        <dbReference type="ARBA" id="ARBA00023163"/>
    </source>
</evidence>
<dbReference type="Proteomes" id="UP001165363">
    <property type="component" value="Unassembled WGS sequence"/>
</dbReference>
<comment type="similarity">
    <text evidence="1">Belongs to the sigma-70 factor family. ECF subfamily.</text>
</comment>
<dbReference type="Gene3D" id="1.10.10.10">
    <property type="entry name" value="Winged helix-like DNA-binding domain superfamily/Winged helix DNA-binding domain"/>
    <property type="match status" value="1"/>
</dbReference>
<proteinExistence type="inferred from homology"/>
<dbReference type="InterPro" id="IPR013324">
    <property type="entry name" value="RNA_pol_sigma_r3/r4-like"/>
</dbReference>
<dbReference type="RefSeq" id="WP_249846983.1">
    <property type="nucleotide sequence ID" value="NZ_JAMGBD010000001.1"/>
</dbReference>
<comment type="caution">
    <text evidence="9">The sequence shown here is derived from an EMBL/GenBank/DDBJ whole genome shotgun (WGS) entry which is preliminary data.</text>
</comment>
<dbReference type="InterPro" id="IPR007627">
    <property type="entry name" value="RNA_pol_sigma70_r2"/>
</dbReference>
<dbReference type="InterPro" id="IPR013249">
    <property type="entry name" value="RNA_pol_sigma70_r4_t2"/>
</dbReference>
<feature type="domain" description="RNA polymerase sigma-70 region 2" evidence="7">
    <location>
        <begin position="37"/>
        <end position="100"/>
    </location>
</feature>
<dbReference type="Pfam" id="PF08281">
    <property type="entry name" value="Sigma70_r4_2"/>
    <property type="match status" value="1"/>
</dbReference>
<dbReference type="EMBL" id="JAMGBD010000001">
    <property type="protein sequence ID" value="MCL6683043.1"/>
    <property type="molecule type" value="Genomic_DNA"/>
</dbReference>
<evidence type="ECO:0000313" key="9">
    <source>
        <dbReference type="EMBL" id="MCL6683043.1"/>
    </source>
</evidence>
<feature type="domain" description="RNA polymerase sigma factor 70 region 4 type 2" evidence="8">
    <location>
        <begin position="138"/>
        <end position="184"/>
    </location>
</feature>
<evidence type="ECO:0000256" key="4">
    <source>
        <dbReference type="ARBA" id="ARBA00023125"/>
    </source>
</evidence>
<evidence type="ECO:0000256" key="1">
    <source>
        <dbReference type="ARBA" id="ARBA00010641"/>
    </source>
</evidence>
<dbReference type="SUPFAM" id="SSF88946">
    <property type="entry name" value="Sigma2 domain of RNA polymerase sigma factors"/>
    <property type="match status" value="1"/>
</dbReference>
<evidence type="ECO:0000256" key="6">
    <source>
        <dbReference type="SAM" id="MobiDB-lite"/>
    </source>
</evidence>
<dbReference type="InterPro" id="IPR039425">
    <property type="entry name" value="RNA_pol_sigma-70-like"/>
</dbReference>
<evidence type="ECO:0000256" key="2">
    <source>
        <dbReference type="ARBA" id="ARBA00023015"/>
    </source>
</evidence>
<keyword evidence="2" id="KW-0805">Transcription regulation</keyword>
<dbReference type="NCBIfam" id="TIGR02937">
    <property type="entry name" value="sigma70-ECF"/>
    <property type="match status" value="1"/>
</dbReference>
<accession>A0ABT0RK77</accession>
<keyword evidence="3" id="KW-0731">Sigma factor</keyword>
<keyword evidence="5" id="KW-0804">Transcription</keyword>
<sequence length="199" mass="22941">MEELDSNFSILAPQPLSMRNGRDKRAQRMTQSGLQEIFEQHRQQLLRYLRAHGAGEEAEDLLQELWIKLSSAPSGPIGAPRNYLFRAATNLMIDRRRSENQAQRRDVEWTRLTDRLPESPANDPGPDRTVDGQRQLALVERELARLPSRAVAVFRLHRIDGQTQRQIASSMGVSSSTIESDLRLVYRLLDELRRRLDEE</sequence>
<reference evidence="9" key="1">
    <citation type="submission" date="2022-05" db="EMBL/GenBank/DDBJ databases">
        <authorList>
            <person name="Jo J.-H."/>
            <person name="Im W.-T."/>
        </authorList>
    </citation>
    <scope>NUCLEOTIDE SEQUENCE</scope>
    <source>
        <strain evidence="9">SE158</strain>
    </source>
</reference>
<feature type="region of interest" description="Disordered" evidence="6">
    <location>
        <begin position="96"/>
        <end position="130"/>
    </location>
</feature>
<keyword evidence="4" id="KW-0238">DNA-binding</keyword>
<dbReference type="InterPro" id="IPR036388">
    <property type="entry name" value="WH-like_DNA-bd_sf"/>
</dbReference>
<evidence type="ECO:0000313" key="10">
    <source>
        <dbReference type="Proteomes" id="UP001165363"/>
    </source>
</evidence>
<protein>
    <submittedName>
        <fullName evidence="9">RNA polymerase sigma factor</fullName>
    </submittedName>
</protein>
<feature type="compositionally biased region" description="Basic and acidic residues" evidence="6">
    <location>
        <begin position="96"/>
        <end position="117"/>
    </location>
</feature>
<dbReference type="InterPro" id="IPR013325">
    <property type="entry name" value="RNA_pol_sigma_r2"/>
</dbReference>
<dbReference type="SUPFAM" id="SSF88659">
    <property type="entry name" value="Sigma3 and sigma4 domains of RNA polymerase sigma factors"/>
    <property type="match status" value="1"/>
</dbReference>
<name>A0ABT0RK77_9SPHN</name>
<dbReference type="Pfam" id="PF04542">
    <property type="entry name" value="Sigma70_r2"/>
    <property type="match status" value="1"/>
</dbReference>
<dbReference type="PANTHER" id="PTHR43133">
    <property type="entry name" value="RNA POLYMERASE ECF-TYPE SIGMA FACTO"/>
    <property type="match status" value="1"/>
</dbReference>
<dbReference type="InterPro" id="IPR014284">
    <property type="entry name" value="RNA_pol_sigma-70_dom"/>
</dbReference>
<evidence type="ECO:0000256" key="3">
    <source>
        <dbReference type="ARBA" id="ARBA00023082"/>
    </source>
</evidence>
<evidence type="ECO:0000259" key="8">
    <source>
        <dbReference type="Pfam" id="PF08281"/>
    </source>
</evidence>
<keyword evidence="10" id="KW-1185">Reference proteome</keyword>
<dbReference type="Gene3D" id="1.10.1740.10">
    <property type="match status" value="1"/>
</dbReference>
<organism evidence="9 10">
    <name type="scientific">Sphingomonas alba</name>
    <dbReference type="NCBI Taxonomy" id="2908208"/>
    <lineage>
        <taxon>Bacteria</taxon>
        <taxon>Pseudomonadati</taxon>
        <taxon>Pseudomonadota</taxon>
        <taxon>Alphaproteobacteria</taxon>
        <taxon>Sphingomonadales</taxon>
        <taxon>Sphingomonadaceae</taxon>
        <taxon>Sphingomonas</taxon>
    </lineage>
</organism>
<evidence type="ECO:0000259" key="7">
    <source>
        <dbReference type="Pfam" id="PF04542"/>
    </source>
</evidence>
<gene>
    <name evidence="9" type="ORF">LZ536_03875</name>
</gene>
<dbReference type="PANTHER" id="PTHR43133:SF8">
    <property type="entry name" value="RNA POLYMERASE SIGMA FACTOR HI_1459-RELATED"/>
    <property type="match status" value="1"/>
</dbReference>